<proteinExistence type="predicted"/>
<feature type="signal peptide" evidence="1">
    <location>
        <begin position="1"/>
        <end position="18"/>
    </location>
</feature>
<reference evidence="2" key="1">
    <citation type="submission" date="2021-02" db="EMBL/GenBank/DDBJ databases">
        <authorList>
            <person name="Nowell W R."/>
        </authorList>
    </citation>
    <scope>NUCLEOTIDE SEQUENCE</scope>
</reference>
<protein>
    <submittedName>
        <fullName evidence="2">Uncharacterized protein</fullName>
    </submittedName>
</protein>
<keyword evidence="1" id="KW-0732">Signal</keyword>
<comment type="caution">
    <text evidence="2">The sequence shown here is derived from an EMBL/GenBank/DDBJ whole genome shotgun (WGS) entry which is preliminary data.</text>
</comment>
<dbReference type="Proteomes" id="UP000663870">
    <property type="component" value="Unassembled WGS sequence"/>
</dbReference>
<evidence type="ECO:0000313" key="2">
    <source>
        <dbReference type="EMBL" id="CAF1132489.1"/>
    </source>
</evidence>
<gene>
    <name evidence="2" type="ORF">JXQ802_LOCUS20777</name>
</gene>
<dbReference type="AlphaFoldDB" id="A0A814RDN1"/>
<evidence type="ECO:0000313" key="3">
    <source>
        <dbReference type="Proteomes" id="UP000663870"/>
    </source>
</evidence>
<name>A0A814RDN1_9BILA</name>
<evidence type="ECO:0000256" key="1">
    <source>
        <dbReference type="SAM" id="SignalP"/>
    </source>
</evidence>
<accession>A0A814RDN1</accession>
<dbReference type="EMBL" id="CAJNOL010000599">
    <property type="protein sequence ID" value="CAF1132489.1"/>
    <property type="molecule type" value="Genomic_DNA"/>
</dbReference>
<keyword evidence="3" id="KW-1185">Reference proteome</keyword>
<feature type="chain" id="PRO_5032877680" evidence="1">
    <location>
        <begin position="19"/>
        <end position="266"/>
    </location>
</feature>
<organism evidence="2 3">
    <name type="scientific">Rotaria sordida</name>
    <dbReference type="NCBI Taxonomy" id="392033"/>
    <lineage>
        <taxon>Eukaryota</taxon>
        <taxon>Metazoa</taxon>
        <taxon>Spiralia</taxon>
        <taxon>Gnathifera</taxon>
        <taxon>Rotifera</taxon>
        <taxon>Eurotatoria</taxon>
        <taxon>Bdelloidea</taxon>
        <taxon>Philodinida</taxon>
        <taxon>Philodinidae</taxon>
        <taxon>Rotaria</taxon>
    </lineage>
</organism>
<sequence>MYLCLVLALPVIIIISGAFSITPGDPFPIDIDNNSDSSFSLDSKHISNTTILFSVNLSSIESKPIQENESCLIDTNKTFIDENTNSNLLLSSTLKPVQETLPIYKKHLVPIAQWKYTDPKTHQTRYWYHTADSAMGDGWIQDGILCQAYIRQKPDTIPIYAFHSEAKDIWSNTLQIDSTLIPIGNNQWKYDGTLFYAYKTSMNSSLLKPIWRYWNRINYGTEDVSEPRRSYLRMGDIIDDDLPGWRLEHILFYAFPPNINVNQLEH</sequence>